<feature type="transmembrane region" description="Helical" evidence="3">
    <location>
        <begin position="25"/>
        <end position="49"/>
    </location>
</feature>
<comment type="similarity">
    <text evidence="1">Belongs to the LytR/CpsA/Psr (LCP) family.</text>
</comment>
<name>A0A7X6CYS9_9ACTN</name>
<feature type="region of interest" description="Disordered" evidence="2">
    <location>
        <begin position="344"/>
        <end position="367"/>
    </location>
</feature>
<protein>
    <submittedName>
        <fullName evidence="5">LytR family transcriptional regulator</fullName>
    </submittedName>
</protein>
<dbReference type="NCBIfam" id="TIGR00350">
    <property type="entry name" value="lytR_cpsA_psr"/>
    <property type="match status" value="1"/>
</dbReference>
<evidence type="ECO:0000256" key="3">
    <source>
        <dbReference type="SAM" id="Phobius"/>
    </source>
</evidence>
<dbReference type="Pfam" id="PF03816">
    <property type="entry name" value="LytR_cpsA_psr"/>
    <property type="match status" value="1"/>
</dbReference>
<dbReference type="EMBL" id="JAAVJD010000021">
    <property type="protein sequence ID" value="NJQ04985.1"/>
    <property type="molecule type" value="Genomic_DNA"/>
</dbReference>
<proteinExistence type="inferred from homology"/>
<reference evidence="5 6" key="1">
    <citation type="submission" date="2020-03" db="EMBL/GenBank/DDBJ databases">
        <title>Draft genome of Streptomyces sp. ventii, isolated from the Axial Seamount in the Pacific Ocean, and resequencing of the two type strains Streptomyces lonarensis strain NCL 716 and Streptomyces bohaiensis strain 11A07.</title>
        <authorList>
            <person name="Loughran R.M."/>
            <person name="Pfannmuller K.M."/>
            <person name="Wasson B.J."/>
            <person name="Deadmond M.C."/>
            <person name="Paddock B.E."/>
            <person name="Koyack M.J."/>
            <person name="Gallegos D.A."/>
            <person name="Mitchell E.A."/>
            <person name="Ushijima B."/>
            <person name="Saw J.H."/>
            <person name="Mcphail K.L."/>
            <person name="Videau P."/>
        </authorList>
    </citation>
    <scope>NUCLEOTIDE SEQUENCE [LARGE SCALE GENOMIC DNA]</scope>
    <source>
        <strain evidence="5 6">NCL716</strain>
    </source>
</reference>
<feature type="domain" description="Cell envelope-related transcriptional attenuator" evidence="4">
    <location>
        <begin position="102"/>
        <end position="257"/>
    </location>
</feature>
<dbReference type="PANTHER" id="PTHR33392:SF6">
    <property type="entry name" value="POLYISOPRENYL-TEICHOIC ACID--PEPTIDOGLYCAN TEICHOIC ACID TRANSFERASE TAGU"/>
    <property type="match status" value="1"/>
</dbReference>
<evidence type="ECO:0000256" key="1">
    <source>
        <dbReference type="ARBA" id="ARBA00006068"/>
    </source>
</evidence>
<evidence type="ECO:0000256" key="2">
    <source>
        <dbReference type="SAM" id="MobiDB-lite"/>
    </source>
</evidence>
<dbReference type="Proteomes" id="UP000578686">
    <property type="component" value="Unassembled WGS sequence"/>
</dbReference>
<organism evidence="5 6">
    <name type="scientific">Streptomyces lonarensis</name>
    <dbReference type="NCBI Taxonomy" id="700599"/>
    <lineage>
        <taxon>Bacteria</taxon>
        <taxon>Bacillati</taxon>
        <taxon>Actinomycetota</taxon>
        <taxon>Actinomycetes</taxon>
        <taxon>Kitasatosporales</taxon>
        <taxon>Streptomycetaceae</taxon>
        <taxon>Streptomyces</taxon>
    </lineage>
</organism>
<accession>A0A7X6CYS9</accession>
<sequence length="367" mass="39261">MAQQFPTWGPRPPSHRPRPARRRHAVYAVAGALLALLLLAGGGATALYLRFDGNISEIDIDAALGADRPEDEPGGSLDILVLGSDSREGENEVYGRQQGGPRADTAMVVHLAEDRRGGTVVSIPRDTLVDRPACRDEDGGEVPAAERVMFNEAFAVGGPVCAVKTAEAMTGVRMDHYVEVDFRGFEQMIDALGGVEVTLDRPLRDSDSRLDLAAGDHRLDGETALALVRTRKSLGDGSDLERIQLQHSFLRALAAEVREVGVLGDPRQLYRLADTATGAVTTDSALASVPELTALARRLGDIPPERLQTVTLPVGYDPVDPNRVVPLEPQASGVWDALRADVPVPDRLTEGSEAEPKRDADPPALSG</sequence>
<feature type="compositionally biased region" description="Basic and acidic residues" evidence="2">
    <location>
        <begin position="347"/>
        <end position="361"/>
    </location>
</feature>
<evidence type="ECO:0000313" key="6">
    <source>
        <dbReference type="Proteomes" id="UP000578686"/>
    </source>
</evidence>
<gene>
    <name evidence="5" type="ORF">HCN56_05145</name>
</gene>
<keyword evidence="3" id="KW-0812">Transmembrane</keyword>
<dbReference type="Gene3D" id="3.40.630.190">
    <property type="entry name" value="LCP protein"/>
    <property type="match status" value="1"/>
</dbReference>
<dbReference type="InterPro" id="IPR004474">
    <property type="entry name" value="LytR_CpsA_psr"/>
</dbReference>
<keyword evidence="3" id="KW-1133">Transmembrane helix</keyword>
<dbReference type="InterPro" id="IPR050922">
    <property type="entry name" value="LytR/CpsA/Psr_CW_biosynth"/>
</dbReference>
<dbReference type="RefSeq" id="WP_167968297.1">
    <property type="nucleotide sequence ID" value="NZ_BHZG01000017.1"/>
</dbReference>
<keyword evidence="3" id="KW-0472">Membrane</keyword>
<dbReference type="PANTHER" id="PTHR33392">
    <property type="entry name" value="POLYISOPRENYL-TEICHOIC ACID--PEPTIDOGLYCAN TEICHOIC ACID TRANSFERASE TAGU"/>
    <property type="match status" value="1"/>
</dbReference>
<keyword evidence="6" id="KW-1185">Reference proteome</keyword>
<dbReference type="AlphaFoldDB" id="A0A7X6CYS9"/>
<feature type="region of interest" description="Disordered" evidence="2">
    <location>
        <begin position="1"/>
        <end position="20"/>
    </location>
</feature>
<evidence type="ECO:0000259" key="4">
    <source>
        <dbReference type="Pfam" id="PF03816"/>
    </source>
</evidence>
<comment type="caution">
    <text evidence="5">The sequence shown here is derived from an EMBL/GenBank/DDBJ whole genome shotgun (WGS) entry which is preliminary data.</text>
</comment>
<evidence type="ECO:0000313" key="5">
    <source>
        <dbReference type="EMBL" id="NJQ04985.1"/>
    </source>
</evidence>